<protein>
    <submittedName>
        <fullName evidence="2">Uncharacterized protein</fullName>
    </submittedName>
</protein>
<dbReference type="Proteomes" id="UP000242699">
    <property type="component" value="Unassembled WGS sequence"/>
</dbReference>
<accession>A0A2T2WHB2</accession>
<evidence type="ECO:0000313" key="3">
    <source>
        <dbReference type="Proteomes" id="UP000242699"/>
    </source>
</evidence>
<evidence type="ECO:0000256" key="1">
    <source>
        <dbReference type="SAM" id="MobiDB-lite"/>
    </source>
</evidence>
<feature type="region of interest" description="Disordered" evidence="1">
    <location>
        <begin position="155"/>
        <end position="184"/>
    </location>
</feature>
<feature type="region of interest" description="Disordered" evidence="1">
    <location>
        <begin position="1"/>
        <end position="33"/>
    </location>
</feature>
<dbReference type="AlphaFoldDB" id="A0A2T2WHB2"/>
<reference evidence="2 3" key="1">
    <citation type="journal article" date="2014" name="BMC Genomics">
        <title>Comparison of environmental and isolate Sulfobacillus genomes reveals diverse carbon, sulfur, nitrogen, and hydrogen metabolisms.</title>
        <authorList>
            <person name="Justice N.B."/>
            <person name="Norman A."/>
            <person name="Brown C.T."/>
            <person name="Singh A."/>
            <person name="Thomas B.C."/>
            <person name="Banfield J.F."/>
        </authorList>
    </citation>
    <scope>NUCLEOTIDE SEQUENCE [LARGE SCALE GENOMIC DNA]</scope>
    <source>
        <strain evidence="2">AMDSBA1</strain>
    </source>
</reference>
<name>A0A2T2WHB2_9FIRM</name>
<gene>
    <name evidence="2" type="ORF">C7B43_21165</name>
</gene>
<organism evidence="2 3">
    <name type="scientific">Sulfobacillus benefaciens</name>
    <dbReference type="NCBI Taxonomy" id="453960"/>
    <lineage>
        <taxon>Bacteria</taxon>
        <taxon>Bacillati</taxon>
        <taxon>Bacillota</taxon>
        <taxon>Clostridia</taxon>
        <taxon>Eubacteriales</taxon>
        <taxon>Clostridiales Family XVII. Incertae Sedis</taxon>
        <taxon>Sulfobacillus</taxon>
    </lineage>
</organism>
<feature type="compositionally biased region" description="Basic residues" evidence="1">
    <location>
        <begin position="170"/>
        <end position="184"/>
    </location>
</feature>
<comment type="caution">
    <text evidence="2">The sequence shown here is derived from an EMBL/GenBank/DDBJ whole genome shotgun (WGS) entry which is preliminary data.</text>
</comment>
<feature type="compositionally biased region" description="Basic and acidic residues" evidence="1">
    <location>
        <begin position="1"/>
        <end position="18"/>
    </location>
</feature>
<dbReference type="EMBL" id="PXYT01000129">
    <property type="protein sequence ID" value="PSR21616.1"/>
    <property type="molecule type" value="Genomic_DNA"/>
</dbReference>
<proteinExistence type="predicted"/>
<sequence>MRDGQDNHFDQNEGRSRQNPENSSPSLGPYKVSESTQGMECWLSESNDGWRVCPRCHGPLATRQEIYVVETRDGNIPRDLLLVGGSDIGEFCGKCSVVVINQVRMGQLLHYQKPEWQVGNEYRIVGLVEKDFFPESDDPFGENNPIPLVPFTRTVVAESDSPPKRTAQEKKRKAKTRHRKARSR</sequence>
<evidence type="ECO:0000313" key="2">
    <source>
        <dbReference type="EMBL" id="PSR21616.1"/>
    </source>
</evidence>